<proteinExistence type="predicted"/>
<dbReference type="GO" id="GO:0016036">
    <property type="term" value="P:cellular response to phosphate starvation"/>
    <property type="evidence" value="ECO:0007669"/>
    <property type="project" value="TreeGrafter"/>
</dbReference>
<dbReference type="InterPro" id="IPR036097">
    <property type="entry name" value="HisK_dim/P_sf"/>
</dbReference>
<evidence type="ECO:0000256" key="5">
    <source>
        <dbReference type="ARBA" id="ARBA00022679"/>
    </source>
</evidence>
<dbReference type="AlphaFoldDB" id="A0A134AHZ2"/>
<dbReference type="PANTHER" id="PTHR45453:SF1">
    <property type="entry name" value="PHOSPHATE REGULON SENSOR PROTEIN PHOR"/>
    <property type="match status" value="1"/>
</dbReference>
<evidence type="ECO:0000313" key="13">
    <source>
        <dbReference type="Proteomes" id="UP000070442"/>
    </source>
</evidence>
<evidence type="ECO:0000256" key="2">
    <source>
        <dbReference type="ARBA" id="ARBA00004370"/>
    </source>
</evidence>
<dbReference type="GO" id="GO:0004721">
    <property type="term" value="F:phosphoprotein phosphatase activity"/>
    <property type="evidence" value="ECO:0007669"/>
    <property type="project" value="TreeGrafter"/>
</dbReference>
<keyword evidence="8 9" id="KW-0472">Membrane</keyword>
<name>A0A134AHZ2_9FIRM</name>
<dbReference type="PATRIC" id="fig|755172.3.peg.509"/>
<dbReference type="SUPFAM" id="SSF55874">
    <property type="entry name" value="ATPase domain of HSP90 chaperone/DNA topoisomerase II/histidine kinase"/>
    <property type="match status" value="1"/>
</dbReference>
<evidence type="ECO:0000259" key="11">
    <source>
        <dbReference type="PROSITE" id="PS50885"/>
    </source>
</evidence>
<dbReference type="PROSITE" id="PS50109">
    <property type="entry name" value="HIS_KIN"/>
    <property type="match status" value="1"/>
</dbReference>
<dbReference type="SMART" id="SM00304">
    <property type="entry name" value="HAMP"/>
    <property type="match status" value="1"/>
</dbReference>
<dbReference type="SMART" id="SM00387">
    <property type="entry name" value="HATPase_c"/>
    <property type="match status" value="1"/>
</dbReference>
<dbReference type="Gene3D" id="1.10.8.500">
    <property type="entry name" value="HAMP domain in histidine kinase"/>
    <property type="match status" value="1"/>
</dbReference>
<dbReference type="InterPro" id="IPR035965">
    <property type="entry name" value="PAS-like_dom_sf"/>
</dbReference>
<dbReference type="SUPFAM" id="SSF55785">
    <property type="entry name" value="PYP-like sensor domain (PAS domain)"/>
    <property type="match status" value="1"/>
</dbReference>
<feature type="transmembrane region" description="Helical" evidence="9">
    <location>
        <begin position="12"/>
        <end position="33"/>
    </location>
</feature>
<comment type="subcellular location">
    <subcellularLocation>
        <location evidence="2">Membrane</location>
    </subcellularLocation>
</comment>
<keyword evidence="6 12" id="KW-0418">Kinase</keyword>
<dbReference type="PRINTS" id="PR00344">
    <property type="entry name" value="BCTRLSENSOR"/>
</dbReference>
<evidence type="ECO:0000256" key="3">
    <source>
        <dbReference type="ARBA" id="ARBA00012438"/>
    </source>
</evidence>
<dbReference type="CDD" id="cd06225">
    <property type="entry name" value="HAMP"/>
    <property type="match status" value="1"/>
</dbReference>
<gene>
    <name evidence="12" type="ORF">HMPREF1863_00534</name>
</gene>
<evidence type="ECO:0000256" key="6">
    <source>
        <dbReference type="ARBA" id="ARBA00022777"/>
    </source>
</evidence>
<dbReference type="SUPFAM" id="SSF158472">
    <property type="entry name" value="HAMP domain-like"/>
    <property type="match status" value="1"/>
</dbReference>
<reference evidence="13" key="1">
    <citation type="submission" date="2016-01" db="EMBL/GenBank/DDBJ databases">
        <authorList>
            <person name="Mitreva M."/>
            <person name="Pepin K.H."/>
            <person name="Mihindukulasuriya K.A."/>
            <person name="Fulton R."/>
            <person name="Fronick C."/>
            <person name="O'Laughlin M."/>
            <person name="Miner T."/>
            <person name="Herter B."/>
            <person name="Rosa B.A."/>
            <person name="Cordes M."/>
            <person name="Tomlinson C."/>
            <person name="Wollam A."/>
            <person name="Palsikar V.B."/>
            <person name="Mardis E.R."/>
            <person name="Wilson R.K."/>
        </authorList>
    </citation>
    <scope>NUCLEOTIDE SEQUENCE [LARGE SCALE GENOMIC DNA]</scope>
    <source>
        <strain evidence="13">DNF00729</strain>
    </source>
</reference>
<dbReference type="InterPro" id="IPR036890">
    <property type="entry name" value="HATPase_C_sf"/>
</dbReference>
<comment type="catalytic activity">
    <reaction evidence="1">
        <text>ATP + protein L-histidine = ADP + protein N-phospho-L-histidine.</text>
        <dbReference type="EC" id="2.7.13.3"/>
    </reaction>
</comment>
<dbReference type="Pfam" id="PF00512">
    <property type="entry name" value="HisKA"/>
    <property type="match status" value="1"/>
</dbReference>
<dbReference type="Gene3D" id="1.10.287.130">
    <property type="match status" value="1"/>
</dbReference>
<dbReference type="Gene3D" id="3.30.565.10">
    <property type="entry name" value="Histidine kinase-like ATPase, C-terminal domain"/>
    <property type="match status" value="1"/>
</dbReference>
<dbReference type="InterPro" id="IPR005467">
    <property type="entry name" value="His_kinase_dom"/>
</dbReference>
<organism evidence="12 13">
    <name type="scientific">Aedoeadaptatus coxii</name>
    <dbReference type="NCBI Taxonomy" id="755172"/>
    <lineage>
        <taxon>Bacteria</taxon>
        <taxon>Bacillati</taxon>
        <taxon>Bacillota</taxon>
        <taxon>Tissierellia</taxon>
        <taxon>Tissierellales</taxon>
        <taxon>Peptoniphilaceae</taxon>
        <taxon>Aedoeadaptatus</taxon>
    </lineage>
</organism>
<dbReference type="InterPro" id="IPR003594">
    <property type="entry name" value="HATPase_dom"/>
</dbReference>
<keyword evidence="7" id="KW-0902">Two-component regulatory system</keyword>
<dbReference type="CDD" id="cd00082">
    <property type="entry name" value="HisKA"/>
    <property type="match status" value="1"/>
</dbReference>
<evidence type="ECO:0000259" key="10">
    <source>
        <dbReference type="PROSITE" id="PS50109"/>
    </source>
</evidence>
<keyword evidence="9" id="KW-1133">Transmembrane helix</keyword>
<dbReference type="PROSITE" id="PS50885">
    <property type="entry name" value="HAMP"/>
    <property type="match status" value="1"/>
</dbReference>
<dbReference type="PANTHER" id="PTHR45453">
    <property type="entry name" value="PHOSPHATE REGULON SENSOR PROTEIN PHOR"/>
    <property type="match status" value="1"/>
</dbReference>
<dbReference type="GO" id="GO:0000155">
    <property type="term" value="F:phosphorelay sensor kinase activity"/>
    <property type="evidence" value="ECO:0007669"/>
    <property type="project" value="InterPro"/>
</dbReference>
<accession>A0A134AHZ2</accession>
<evidence type="ECO:0000256" key="1">
    <source>
        <dbReference type="ARBA" id="ARBA00000085"/>
    </source>
</evidence>
<protein>
    <recommendedName>
        <fullName evidence="3">histidine kinase</fullName>
        <ecNumber evidence="3">2.7.13.3</ecNumber>
    </recommendedName>
</protein>
<evidence type="ECO:0000256" key="7">
    <source>
        <dbReference type="ARBA" id="ARBA00023012"/>
    </source>
</evidence>
<evidence type="ECO:0000256" key="4">
    <source>
        <dbReference type="ARBA" id="ARBA00022553"/>
    </source>
</evidence>
<dbReference type="FunFam" id="1.10.287.130:FF:000001">
    <property type="entry name" value="Two-component sensor histidine kinase"/>
    <property type="match status" value="1"/>
</dbReference>
<dbReference type="RefSeq" id="WP_232300093.1">
    <property type="nucleotide sequence ID" value="NZ_KQ960171.1"/>
</dbReference>
<dbReference type="Pfam" id="PF02518">
    <property type="entry name" value="HATPase_c"/>
    <property type="match status" value="1"/>
</dbReference>
<keyword evidence="4" id="KW-0597">Phosphoprotein</keyword>
<feature type="domain" description="Histidine kinase" evidence="10">
    <location>
        <begin position="381"/>
        <end position="598"/>
    </location>
</feature>
<dbReference type="InterPro" id="IPR003661">
    <property type="entry name" value="HisK_dim/P_dom"/>
</dbReference>
<feature type="domain" description="HAMP" evidence="11">
    <location>
        <begin position="207"/>
        <end position="259"/>
    </location>
</feature>
<evidence type="ECO:0000256" key="9">
    <source>
        <dbReference type="SAM" id="Phobius"/>
    </source>
</evidence>
<dbReference type="Gene3D" id="3.30.450.20">
    <property type="entry name" value="PAS domain"/>
    <property type="match status" value="2"/>
</dbReference>
<sequence>MEDKHYASIKWRFIFIYVMLVTVVMAIVGAFIVKRLEDAQLEKVQTDMEQTLSSIANSSPYLTEMKWEAAADRIQNTLDAWRIGSDETIYAIGPGNVPKILATTTNSANLVSGTNALGDGNLSPKLILDAFRGEGSSVLREDNQSGVRYAHYTMPVYAKDGSVMGLFYMVANLSSVYDVVGDARVIMTYATVVALAVTTVLAYILARSITLPIRDVTRQAREMAEGNFNQKVDVKSNDEIGRLGSMFNYLTSELEETISRMDSERSKLDTMFHYMSEGVIAVDSGSLLLHINPVAREILNVPEDAIGKPFDLKRLNIEKINYYELGSLTGLSQIEIKNKFYNIRYAPYKGDSKNPQGIIAVLQDITEEHNLDILRKDFVANVGHELKTPITTIKSYTETMLKAQLDRDAQQRFLSIIDRETDRMTHLVTDLLQLSNMDAKRTNWDLVSMDAYEVITNILESLQPMIKERHHRVYLDIPEDIRPFLADRHGAYQVITNILTNAFKYTTYAGKIEVVGRNYGSRVHIQVKDNGIGISRSDLERIFERFYRAEKGRSRDGGGSGLGLSIARDIMENMGGRIRIKSELNKGTEVLLSFPMDQEEQ</sequence>
<dbReference type="Proteomes" id="UP000070442">
    <property type="component" value="Unassembled WGS sequence"/>
</dbReference>
<keyword evidence="13" id="KW-1185">Reference proteome</keyword>
<dbReference type="GO" id="GO:0005886">
    <property type="term" value="C:plasma membrane"/>
    <property type="evidence" value="ECO:0007669"/>
    <property type="project" value="TreeGrafter"/>
</dbReference>
<dbReference type="EC" id="2.7.13.3" evidence="3"/>
<comment type="caution">
    <text evidence="12">The sequence shown here is derived from an EMBL/GenBank/DDBJ whole genome shotgun (WGS) entry which is preliminary data.</text>
</comment>
<dbReference type="CDD" id="cd00075">
    <property type="entry name" value="HATPase"/>
    <property type="match status" value="1"/>
</dbReference>
<keyword evidence="9" id="KW-0812">Transmembrane</keyword>
<evidence type="ECO:0000256" key="8">
    <source>
        <dbReference type="ARBA" id="ARBA00023136"/>
    </source>
</evidence>
<dbReference type="EMBL" id="LSDG01000019">
    <property type="protein sequence ID" value="KXB67347.1"/>
    <property type="molecule type" value="Genomic_DNA"/>
</dbReference>
<evidence type="ECO:0000313" key="12">
    <source>
        <dbReference type="EMBL" id="KXB67347.1"/>
    </source>
</evidence>
<dbReference type="InterPro" id="IPR004358">
    <property type="entry name" value="Sig_transdc_His_kin-like_C"/>
</dbReference>
<keyword evidence="5" id="KW-0808">Transferase</keyword>
<dbReference type="SUPFAM" id="SSF47384">
    <property type="entry name" value="Homodimeric domain of signal transducing histidine kinase"/>
    <property type="match status" value="1"/>
</dbReference>
<dbReference type="SMART" id="SM00388">
    <property type="entry name" value="HisKA"/>
    <property type="match status" value="1"/>
</dbReference>
<dbReference type="InterPro" id="IPR003660">
    <property type="entry name" value="HAMP_dom"/>
</dbReference>
<dbReference type="Pfam" id="PF00672">
    <property type="entry name" value="HAMP"/>
    <property type="match status" value="1"/>
</dbReference>
<dbReference type="FunFam" id="3.30.565.10:FF:000006">
    <property type="entry name" value="Sensor histidine kinase WalK"/>
    <property type="match status" value="1"/>
</dbReference>
<dbReference type="InterPro" id="IPR050351">
    <property type="entry name" value="BphY/WalK/GraS-like"/>
</dbReference>
<dbReference type="STRING" id="755172.HMPREF1863_00534"/>